<reference evidence="2" key="2">
    <citation type="submission" date="2022-08" db="EMBL/GenBank/DDBJ databases">
        <authorList>
            <person name="Dong C."/>
        </authorList>
    </citation>
    <scope>NUCLEOTIDE SEQUENCE</scope>
    <source>
        <strain evidence="2">59MF3M-4</strain>
    </source>
</reference>
<evidence type="ECO:0008006" key="4">
    <source>
        <dbReference type="Google" id="ProtNLM"/>
    </source>
</evidence>
<name>A0A9X2WIJ8_9GAMM</name>
<reference evidence="2" key="1">
    <citation type="journal article" date="2022" name="Front. Microbiol.">
        <title>Genome-based taxonomic rearrangement of Oceanobacter-related bacteria including the description of Thalassolituus hydrocarbonoclasticus sp. nov. and Thalassolituus pacificus sp. nov. and emended description of the genus Thalassolituus.</title>
        <authorList>
            <person name="Dong C."/>
            <person name="Wei L."/>
            <person name="Wang J."/>
            <person name="Lai Q."/>
            <person name="Huang Z."/>
            <person name="Shao Z."/>
        </authorList>
    </citation>
    <scope>NUCLEOTIDE SEQUENCE</scope>
    <source>
        <strain evidence="2">59MF3M-4</strain>
    </source>
</reference>
<dbReference type="RefSeq" id="WP_260977713.1">
    <property type="nucleotide sequence ID" value="NZ_JAOANI010000029.1"/>
</dbReference>
<dbReference type="Proteomes" id="UP001147830">
    <property type="component" value="Unassembled WGS sequence"/>
</dbReference>
<evidence type="ECO:0000256" key="1">
    <source>
        <dbReference type="SAM" id="SignalP"/>
    </source>
</evidence>
<evidence type="ECO:0000313" key="3">
    <source>
        <dbReference type="Proteomes" id="UP001147830"/>
    </source>
</evidence>
<dbReference type="PROSITE" id="PS51257">
    <property type="entry name" value="PROKAR_LIPOPROTEIN"/>
    <property type="match status" value="1"/>
</dbReference>
<keyword evidence="3" id="KW-1185">Reference proteome</keyword>
<feature type="signal peptide" evidence="1">
    <location>
        <begin position="1"/>
        <end position="20"/>
    </location>
</feature>
<accession>A0A9X2WIJ8</accession>
<proteinExistence type="predicted"/>
<gene>
    <name evidence="2" type="ORF">NYR02_17790</name>
</gene>
<dbReference type="EMBL" id="JAOANI010000029">
    <property type="protein sequence ID" value="MCT7360878.1"/>
    <property type="molecule type" value="Genomic_DNA"/>
</dbReference>
<dbReference type="InterPro" id="IPR022269">
    <property type="entry name" value="SO_2930-like_C"/>
</dbReference>
<keyword evidence="1" id="KW-0732">Signal</keyword>
<dbReference type="AlphaFoldDB" id="A0A9X2WIJ8"/>
<sequence>MKYIHSLAIISAAALLSACGGESSSDTDNGSSSLCVSSEKNVNWEKVLQADAATLAEYQLFSNPCDPTQNASARSLPYTLSAPLFTDYASKYRFVFIPEGKTATYSATEVFEFPVGTVISKTFTMPADTADRGVEKEKIIETRLLIKKAGGWVARPYVWNETETEAVWDKTGEVVAINNLKHGEDTLSFNYGVPNQNSCTNCHQFNPNGDHDAVNGVDPTPAYFAPIGPKARYLNSDYDFGQGLENQLNKWVAENMLTGLPDENSSIPRAAAFSDDTSLGEYSGTPEQLTATAKSWMDINCGHCHRTEGQASNTAFRADYNTPWAGNEGHHGACAVPVSGASEGSTKIIVPGDASQSLMYNRMNTTQAGKIMPPLGRAVIHKESTALIKAWIDSLDPALCD</sequence>
<evidence type="ECO:0000313" key="2">
    <source>
        <dbReference type="EMBL" id="MCT7360878.1"/>
    </source>
</evidence>
<feature type="chain" id="PRO_5040864072" description="Cytochrome c domain-containing protein" evidence="1">
    <location>
        <begin position="21"/>
        <end position="401"/>
    </location>
</feature>
<comment type="caution">
    <text evidence="2">The sequence shown here is derived from an EMBL/GenBank/DDBJ whole genome shotgun (WGS) entry which is preliminary data.</text>
</comment>
<organism evidence="2 3">
    <name type="scientific">Thalassolituus pacificus</name>
    <dbReference type="NCBI Taxonomy" id="2975440"/>
    <lineage>
        <taxon>Bacteria</taxon>
        <taxon>Pseudomonadati</taxon>
        <taxon>Pseudomonadota</taxon>
        <taxon>Gammaproteobacteria</taxon>
        <taxon>Oceanospirillales</taxon>
        <taxon>Oceanospirillaceae</taxon>
        <taxon>Thalassolituus</taxon>
    </lineage>
</organism>
<dbReference type="NCBIfam" id="TIGR03806">
    <property type="entry name" value="chp_HNE_0200"/>
    <property type="match status" value="1"/>
</dbReference>
<protein>
    <recommendedName>
        <fullName evidence="4">Cytochrome c domain-containing protein</fullName>
    </recommendedName>
</protein>